<gene>
    <name evidence="1" type="ORF">UFOVP80_10</name>
</gene>
<reference evidence="1" key="1">
    <citation type="submission" date="2020-04" db="EMBL/GenBank/DDBJ databases">
        <authorList>
            <person name="Chiriac C."/>
            <person name="Salcher M."/>
            <person name="Ghai R."/>
            <person name="Kavagutti S V."/>
        </authorList>
    </citation>
    <scope>NUCLEOTIDE SEQUENCE</scope>
</reference>
<proteinExistence type="predicted"/>
<evidence type="ECO:0000313" key="1">
    <source>
        <dbReference type="EMBL" id="CAB4126511.1"/>
    </source>
</evidence>
<organism evidence="1">
    <name type="scientific">uncultured Caudovirales phage</name>
    <dbReference type="NCBI Taxonomy" id="2100421"/>
    <lineage>
        <taxon>Viruses</taxon>
        <taxon>Duplodnaviria</taxon>
        <taxon>Heunggongvirae</taxon>
        <taxon>Uroviricota</taxon>
        <taxon>Caudoviricetes</taxon>
        <taxon>Peduoviridae</taxon>
        <taxon>Maltschvirus</taxon>
        <taxon>Maltschvirus maltsch</taxon>
    </lineage>
</organism>
<accession>A0A6J5KWW8</accession>
<name>A0A6J5KWW8_9CAUD</name>
<dbReference type="EMBL" id="LR796205">
    <property type="protein sequence ID" value="CAB4126511.1"/>
    <property type="molecule type" value="Genomic_DNA"/>
</dbReference>
<protein>
    <submittedName>
        <fullName evidence="1">Uncharacterized protein</fullName>
    </submittedName>
</protein>
<sequence>MNQTQNFSEKLFRENRSFENVSDIIFYPSLLKVFITFDDGTKMQSKTKNKEEFTHFKNKYEEFWGMIR</sequence>